<dbReference type="Proteomes" id="UP001239994">
    <property type="component" value="Unassembled WGS sequence"/>
</dbReference>
<sequence>MEVPWFSPASPVDASRWRTDAMKENHKKREMEEKVKRAKMAKEKAEREKHERQQKKKQLIDMNKAVPANVLLSALGQSHRLSQETRSGMDQDVVVSISGKL</sequence>
<feature type="region of interest" description="Disordered" evidence="1">
    <location>
        <begin position="1"/>
        <end position="62"/>
    </location>
</feature>
<dbReference type="AlphaFoldDB" id="A0AAD9E3R2"/>
<keyword evidence="3" id="KW-1185">Reference proteome</keyword>
<organism evidence="2 3">
    <name type="scientific">Electrophorus voltai</name>
    <dbReference type="NCBI Taxonomy" id="2609070"/>
    <lineage>
        <taxon>Eukaryota</taxon>
        <taxon>Metazoa</taxon>
        <taxon>Chordata</taxon>
        <taxon>Craniata</taxon>
        <taxon>Vertebrata</taxon>
        <taxon>Euteleostomi</taxon>
        <taxon>Actinopterygii</taxon>
        <taxon>Neopterygii</taxon>
        <taxon>Teleostei</taxon>
        <taxon>Ostariophysi</taxon>
        <taxon>Gymnotiformes</taxon>
        <taxon>Gymnotoidei</taxon>
        <taxon>Gymnotidae</taxon>
        <taxon>Electrophorus</taxon>
    </lineage>
</organism>
<feature type="compositionally biased region" description="Basic and acidic residues" evidence="1">
    <location>
        <begin position="15"/>
        <end position="51"/>
    </location>
</feature>
<evidence type="ECO:0000256" key="1">
    <source>
        <dbReference type="SAM" id="MobiDB-lite"/>
    </source>
</evidence>
<dbReference type="Gene3D" id="1.20.58.2220">
    <property type="entry name" value="Formin, FH2 domain"/>
    <property type="match status" value="1"/>
</dbReference>
<proteinExistence type="predicted"/>
<accession>A0AAD9E3R2</accession>
<gene>
    <name evidence="2" type="ORF">P4O66_003893</name>
</gene>
<name>A0AAD9E3R2_9TELE</name>
<dbReference type="EMBL" id="JAROKS010000004">
    <property type="protein sequence ID" value="KAK1803956.1"/>
    <property type="molecule type" value="Genomic_DNA"/>
</dbReference>
<evidence type="ECO:0000313" key="3">
    <source>
        <dbReference type="Proteomes" id="UP001239994"/>
    </source>
</evidence>
<evidence type="ECO:0000313" key="2">
    <source>
        <dbReference type="EMBL" id="KAK1803956.1"/>
    </source>
</evidence>
<protein>
    <submittedName>
        <fullName evidence="2">Uncharacterized protein</fullName>
    </submittedName>
</protein>
<reference evidence="2" key="1">
    <citation type="submission" date="2023-03" db="EMBL/GenBank/DDBJ databases">
        <title>Electrophorus voltai genome.</title>
        <authorList>
            <person name="Bian C."/>
        </authorList>
    </citation>
    <scope>NUCLEOTIDE SEQUENCE</scope>
    <source>
        <strain evidence="2">CB-2022</strain>
        <tissue evidence="2">Muscle</tissue>
    </source>
</reference>
<dbReference type="InterPro" id="IPR042201">
    <property type="entry name" value="FH2_Formin_sf"/>
</dbReference>
<comment type="caution">
    <text evidence="2">The sequence shown here is derived from an EMBL/GenBank/DDBJ whole genome shotgun (WGS) entry which is preliminary data.</text>
</comment>